<comment type="caution">
    <text evidence="1">The sequence shown here is derived from an EMBL/GenBank/DDBJ whole genome shotgun (WGS) entry which is preliminary data.</text>
</comment>
<proteinExistence type="predicted"/>
<dbReference type="Proteomes" id="UP001346869">
    <property type="component" value="Unassembled WGS sequence"/>
</dbReference>
<dbReference type="EMBL" id="JAUZQC010000014">
    <property type="protein sequence ID" value="KAK5859574.1"/>
    <property type="molecule type" value="Genomic_DNA"/>
</dbReference>
<dbReference type="AlphaFoldDB" id="A0AAN8AKK5"/>
<evidence type="ECO:0000313" key="2">
    <source>
        <dbReference type="Proteomes" id="UP001346869"/>
    </source>
</evidence>
<reference evidence="1 2" key="2">
    <citation type="journal article" date="2023" name="Mol. Biol. Evol.">
        <title>Genomics of Secondarily Temperate Adaptation in the Only Non-Antarctic Icefish.</title>
        <authorList>
            <person name="Rivera-Colon A.G."/>
            <person name="Rayamajhi N."/>
            <person name="Minhas B.F."/>
            <person name="Madrigal G."/>
            <person name="Bilyk K.T."/>
            <person name="Yoon V."/>
            <person name="Hune M."/>
            <person name="Gregory S."/>
            <person name="Cheng C.H.C."/>
            <person name="Catchen J.M."/>
        </authorList>
    </citation>
    <scope>NUCLEOTIDE SEQUENCE [LARGE SCALE GENOMIC DNA]</scope>
    <source>
        <strain evidence="1">JMC-PN-2008</strain>
    </source>
</reference>
<gene>
    <name evidence="1" type="ORF">PBY51_021124</name>
</gene>
<accession>A0AAN8AKK5</accession>
<evidence type="ECO:0000313" key="1">
    <source>
        <dbReference type="EMBL" id="KAK5859574.1"/>
    </source>
</evidence>
<sequence>MIVFFGGTGRLDTVPADHPTRLTSLPLSVTLARRGRGVIRAAHHPKKTWRLLGCVSSSSQSFEKDDSA</sequence>
<organism evidence="1 2">
    <name type="scientific">Eleginops maclovinus</name>
    <name type="common">Patagonian blennie</name>
    <name type="synonym">Eleginus maclovinus</name>
    <dbReference type="NCBI Taxonomy" id="56733"/>
    <lineage>
        <taxon>Eukaryota</taxon>
        <taxon>Metazoa</taxon>
        <taxon>Chordata</taxon>
        <taxon>Craniata</taxon>
        <taxon>Vertebrata</taxon>
        <taxon>Euteleostomi</taxon>
        <taxon>Actinopterygii</taxon>
        <taxon>Neopterygii</taxon>
        <taxon>Teleostei</taxon>
        <taxon>Neoteleostei</taxon>
        <taxon>Acanthomorphata</taxon>
        <taxon>Eupercaria</taxon>
        <taxon>Perciformes</taxon>
        <taxon>Notothenioidei</taxon>
        <taxon>Eleginopidae</taxon>
        <taxon>Eleginops</taxon>
    </lineage>
</organism>
<reference evidence="1 2" key="1">
    <citation type="journal article" date="2023" name="Genes (Basel)">
        <title>Chromosome-Level Genome Assembly and Circadian Gene Repertoire of the Patagonia Blennie Eleginops maclovinus-The Closest Ancestral Proxy of Antarctic Cryonotothenioids.</title>
        <authorList>
            <person name="Cheng C.C."/>
            <person name="Rivera-Colon A.G."/>
            <person name="Minhas B.F."/>
            <person name="Wilson L."/>
            <person name="Rayamajhi N."/>
            <person name="Vargas-Chacoff L."/>
            <person name="Catchen J.M."/>
        </authorList>
    </citation>
    <scope>NUCLEOTIDE SEQUENCE [LARGE SCALE GENOMIC DNA]</scope>
    <source>
        <strain evidence="1">JMC-PN-2008</strain>
    </source>
</reference>
<keyword evidence="2" id="KW-1185">Reference proteome</keyword>
<protein>
    <submittedName>
        <fullName evidence="1">Uncharacterized protein</fullName>
    </submittedName>
</protein>
<name>A0AAN8AKK5_ELEMC</name>